<dbReference type="Gene3D" id="3.10.620.30">
    <property type="match status" value="1"/>
</dbReference>
<dbReference type="HOGENOM" id="CLU_355164_0_0_0"/>
<dbReference type="InterPro" id="IPR038765">
    <property type="entry name" value="Papain-like_cys_pep_sf"/>
</dbReference>
<dbReference type="RefSeq" id="WP_012872069.1">
    <property type="nucleotide sequence ID" value="NC_013523.1"/>
</dbReference>
<feature type="domain" description="Transglutaminase-like" evidence="3">
    <location>
        <begin position="618"/>
        <end position="689"/>
    </location>
</feature>
<dbReference type="InParanoid" id="D1C455"/>
<feature type="region of interest" description="Disordered" evidence="1">
    <location>
        <begin position="419"/>
        <end position="463"/>
    </location>
</feature>
<dbReference type="Proteomes" id="UP000002027">
    <property type="component" value="Chromosome 1"/>
</dbReference>
<dbReference type="SMART" id="SM00460">
    <property type="entry name" value="TGc"/>
    <property type="match status" value="1"/>
</dbReference>
<protein>
    <submittedName>
        <fullName evidence="4">Transglutaminase domain protein</fullName>
    </submittedName>
</protein>
<feature type="transmembrane region" description="Helical" evidence="2">
    <location>
        <begin position="752"/>
        <end position="773"/>
    </location>
</feature>
<feature type="transmembrane region" description="Helical" evidence="2">
    <location>
        <begin position="145"/>
        <end position="163"/>
    </location>
</feature>
<gene>
    <name evidence="4" type="ordered locus">Sthe_1588</name>
</gene>
<dbReference type="Pfam" id="PF01841">
    <property type="entry name" value="Transglut_core"/>
    <property type="match status" value="1"/>
</dbReference>
<dbReference type="OrthoDB" id="9804872at2"/>
<dbReference type="InterPro" id="IPR052901">
    <property type="entry name" value="Bact_TGase-like"/>
</dbReference>
<dbReference type="InterPro" id="IPR025403">
    <property type="entry name" value="TgpA-like_C"/>
</dbReference>
<sequence length="880" mass="99190">MHRLALREGWTTFWLIALVVFTATWSVQLADWADGLQILSTITLVGLVVGLVLSNIRRLPSLAAHIIALAVGSVVVLYQMTGFLSDALGGRREKLAYLWQRWELWSSAVRQGERADDLYLFVLLMASLLWVLSYISVWFVFRSRWVWLTLLLPGVILLLNMGYSQRVSHGLVALYLFAAILLLMRFTVSQRELTWRSLSVPYPETLAWRGLWVGSYLAMLVICAGWLVPWSMQSERIQAGWQQINGPWRQVERTFNSWFSSLRGPGGVGIGGFASFGDRFELGGPLRLSDEPVVLVKGDGAPYLVAHRYSTFDGRVWEADLDSRVASYAPLLEFEADQPFPRSATTGGARSEAEYTIEVYQPRGAVVYSTEAAAQSSVPTRLQVGWHTYQREVLDVQEATEETTPHVLWPLVELLKEADYTPPEPTPTPVPEEDETADGEEPLAATPEATPEASEIPSIPERPRRFGIPAQQRAIMEQVEQLSRIGIRVRFEPDPEDYRVHTLRFSGPLPIYDDVDAIYARDGLRAGDTYEIVSLVSEATADDLRAAGTDYPAEITERYLQLPEYSERTRQLAEQLAEGKDNPYDIANAIEEYLRQNLTYNENVPTPPAGRDLVDYFLFELRQGYCTYYASAMVEMLRILDIPSRIAVGFYPADFDADLGGYLYRDRNAHAWVEVYFPQYGWISFEPTSARRAIQRGTPDPTPSATADGSAISGDNIPLDREAQILMELNEGFGAAGGAVTPPPDQTTRAEWIARGLVLAVVLGITVFSFYWMRGTRGMTSTTRFFTKVQRAAGWSGLPTRTSMTPYEYAAVVSRHLPGARPHIRLLTDLYVRERYGQRPPTENELNRARAAWQRLRALLVRYGLLQRWRRRNTGVDGQD</sequence>
<evidence type="ECO:0000313" key="4">
    <source>
        <dbReference type="EMBL" id="ACZ39022.1"/>
    </source>
</evidence>
<dbReference type="EMBL" id="CP001823">
    <property type="protein sequence ID" value="ACZ39022.1"/>
    <property type="molecule type" value="Genomic_DNA"/>
</dbReference>
<dbReference type="STRING" id="479434.Sthe_1588"/>
<feature type="transmembrane region" description="Helical" evidence="2">
    <location>
        <begin position="36"/>
        <end position="55"/>
    </location>
</feature>
<feature type="transmembrane region" description="Helical" evidence="2">
    <location>
        <begin position="118"/>
        <end position="140"/>
    </location>
</feature>
<keyword evidence="2" id="KW-1133">Transmembrane helix</keyword>
<feature type="compositionally biased region" description="Acidic residues" evidence="1">
    <location>
        <begin position="431"/>
        <end position="441"/>
    </location>
</feature>
<keyword evidence="2" id="KW-0812">Transmembrane</keyword>
<dbReference type="KEGG" id="sti:Sthe_1588"/>
<dbReference type="Pfam" id="PF13559">
    <property type="entry name" value="DUF4129"/>
    <property type="match status" value="1"/>
</dbReference>
<evidence type="ECO:0000256" key="1">
    <source>
        <dbReference type="SAM" id="MobiDB-lite"/>
    </source>
</evidence>
<reference evidence="5" key="1">
    <citation type="submission" date="2009-11" db="EMBL/GenBank/DDBJ databases">
        <title>The complete chromosome 1 of Sphaerobacter thermophilus DSM 20745.</title>
        <authorList>
            <person name="Lucas S."/>
            <person name="Copeland A."/>
            <person name="Lapidus A."/>
            <person name="Glavina del Rio T."/>
            <person name="Dalin E."/>
            <person name="Tice H."/>
            <person name="Bruce D."/>
            <person name="Goodwin L."/>
            <person name="Pitluck S."/>
            <person name="Kyrpides N."/>
            <person name="Mavromatis K."/>
            <person name="Ivanova N."/>
            <person name="Mikhailova N."/>
            <person name="LaButti K.M."/>
            <person name="Clum A."/>
            <person name="Sun H.I."/>
            <person name="Brettin T."/>
            <person name="Detter J.C."/>
            <person name="Han C."/>
            <person name="Larimer F."/>
            <person name="Land M."/>
            <person name="Hauser L."/>
            <person name="Markowitz V."/>
            <person name="Cheng J.F."/>
            <person name="Hugenholtz P."/>
            <person name="Woyke T."/>
            <person name="Wu D."/>
            <person name="Steenblock K."/>
            <person name="Schneider S."/>
            <person name="Pukall R."/>
            <person name="Goeker M."/>
            <person name="Klenk H.P."/>
            <person name="Eisen J.A."/>
        </authorList>
    </citation>
    <scope>NUCLEOTIDE SEQUENCE [LARGE SCALE GENOMIC DNA]</scope>
    <source>
        <strain evidence="5">ATCC 49802 / DSM 20745 / S 6022</strain>
    </source>
</reference>
<evidence type="ECO:0000259" key="3">
    <source>
        <dbReference type="SMART" id="SM00460"/>
    </source>
</evidence>
<name>D1C455_SPHTD</name>
<feature type="transmembrane region" description="Helical" evidence="2">
    <location>
        <begin position="209"/>
        <end position="228"/>
    </location>
</feature>
<dbReference type="SUPFAM" id="SSF54001">
    <property type="entry name" value="Cysteine proteinases"/>
    <property type="match status" value="1"/>
</dbReference>
<feature type="compositionally biased region" description="Low complexity" evidence="1">
    <location>
        <begin position="442"/>
        <end position="458"/>
    </location>
</feature>
<feature type="transmembrane region" description="Helical" evidence="2">
    <location>
        <begin position="169"/>
        <end position="188"/>
    </location>
</feature>
<proteinExistence type="predicted"/>
<accession>D1C455</accession>
<reference evidence="4 5" key="2">
    <citation type="journal article" date="2010" name="Stand. Genomic Sci.">
        <title>Complete genome sequence of Desulfohalobium retbaense type strain (HR(100)).</title>
        <authorList>
            <person name="Spring S."/>
            <person name="Nolan M."/>
            <person name="Lapidus A."/>
            <person name="Glavina Del Rio T."/>
            <person name="Copeland A."/>
            <person name="Tice H."/>
            <person name="Cheng J.F."/>
            <person name="Lucas S."/>
            <person name="Land M."/>
            <person name="Chen F."/>
            <person name="Bruce D."/>
            <person name="Goodwin L."/>
            <person name="Pitluck S."/>
            <person name="Ivanova N."/>
            <person name="Mavromatis K."/>
            <person name="Mikhailova N."/>
            <person name="Pati A."/>
            <person name="Chen A."/>
            <person name="Palaniappan K."/>
            <person name="Hauser L."/>
            <person name="Chang Y.J."/>
            <person name="Jeffries C.D."/>
            <person name="Munk C."/>
            <person name="Kiss H."/>
            <person name="Chain P."/>
            <person name="Han C."/>
            <person name="Brettin T."/>
            <person name="Detter J.C."/>
            <person name="Schuler E."/>
            <person name="Goker M."/>
            <person name="Rohde M."/>
            <person name="Bristow J."/>
            <person name="Eisen J.A."/>
            <person name="Markowitz V."/>
            <person name="Hugenholtz P."/>
            <person name="Kyrpides N.C."/>
            <person name="Klenk H.P."/>
        </authorList>
    </citation>
    <scope>NUCLEOTIDE SEQUENCE [LARGE SCALE GENOMIC DNA]</scope>
    <source>
        <strain evidence="5">ATCC 49802 / DSM 20745 / S 6022</strain>
    </source>
</reference>
<dbReference type="PANTHER" id="PTHR42736">
    <property type="entry name" value="PROTEIN-GLUTAMINE GAMMA-GLUTAMYLTRANSFERASE"/>
    <property type="match status" value="1"/>
</dbReference>
<feature type="transmembrane region" description="Helical" evidence="2">
    <location>
        <begin position="62"/>
        <end position="81"/>
    </location>
</feature>
<evidence type="ECO:0000256" key="2">
    <source>
        <dbReference type="SAM" id="Phobius"/>
    </source>
</evidence>
<dbReference type="PANTHER" id="PTHR42736:SF1">
    <property type="entry name" value="PROTEIN-GLUTAMINE GAMMA-GLUTAMYLTRANSFERASE"/>
    <property type="match status" value="1"/>
</dbReference>
<dbReference type="InterPro" id="IPR002931">
    <property type="entry name" value="Transglutaminase-like"/>
</dbReference>
<dbReference type="eggNOG" id="COG1305">
    <property type="taxonomic scope" value="Bacteria"/>
</dbReference>
<keyword evidence="2" id="KW-0472">Membrane</keyword>
<evidence type="ECO:0000313" key="5">
    <source>
        <dbReference type="Proteomes" id="UP000002027"/>
    </source>
</evidence>
<dbReference type="AlphaFoldDB" id="D1C455"/>
<organism evidence="4 5">
    <name type="scientific">Sphaerobacter thermophilus (strain ATCC 49802 / DSM 20745 / KCCM 41009 / NCIMB 13125 / S 6022)</name>
    <dbReference type="NCBI Taxonomy" id="479434"/>
    <lineage>
        <taxon>Bacteria</taxon>
        <taxon>Pseudomonadati</taxon>
        <taxon>Thermomicrobiota</taxon>
        <taxon>Thermomicrobia</taxon>
        <taxon>Sphaerobacterales</taxon>
        <taxon>Sphaerobacterineae</taxon>
        <taxon>Sphaerobacteraceae</taxon>
        <taxon>Sphaerobacter</taxon>
    </lineage>
</organism>
<keyword evidence="5" id="KW-1185">Reference proteome</keyword>
<feature type="transmembrane region" description="Helical" evidence="2">
    <location>
        <begin position="12"/>
        <end position="30"/>
    </location>
</feature>